<dbReference type="InterPro" id="IPR036291">
    <property type="entry name" value="NAD(P)-bd_dom_sf"/>
</dbReference>
<dbReference type="AlphaFoldDB" id="A0ABD3MCL5"/>
<dbReference type="InterPro" id="IPR002347">
    <property type="entry name" value="SDR_fam"/>
</dbReference>
<comment type="caution">
    <text evidence="2">The sequence shown here is derived from an EMBL/GenBank/DDBJ whole genome shotgun (WGS) entry which is preliminary data.</text>
</comment>
<protein>
    <submittedName>
        <fullName evidence="2">Uncharacterized protein</fullName>
    </submittedName>
</protein>
<proteinExistence type="predicted"/>
<dbReference type="Pfam" id="PF00106">
    <property type="entry name" value="adh_short"/>
    <property type="match status" value="1"/>
</dbReference>
<evidence type="ECO:0000313" key="2">
    <source>
        <dbReference type="EMBL" id="KAL3761749.1"/>
    </source>
</evidence>
<feature type="region of interest" description="Disordered" evidence="1">
    <location>
        <begin position="43"/>
        <end position="78"/>
    </location>
</feature>
<dbReference type="PANTHER" id="PTHR45267">
    <property type="match status" value="1"/>
</dbReference>
<organism evidence="2 3">
    <name type="scientific">Discostella pseudostelligera</name>
    <dbReference type="NCBI Taxonomy" id="259834"/>
    <lineage>
        <taxon>Eukaryota</taxon>
        <taxon>Sar</taxon>
        <taxon>Stramenopiles</taxon>
        <taxon>Ochrophyta</taxon>
        <taxon>Bacillariophyta</taxon>
        <taxon>Coscinodiscophyceae</taxon>
        <taxon>Thalassiosirophycidae</taxon>
        <taxon>Stephanodiscales</taxon>
        <taxon>Stephanodiscaceae</taxon>
        <taxon>Discostella</taxon>
    </lineage>
</organism>
<feature type="compositionally biased region" description="Low complexity" evidence="1">
    <location>
        <begin position="48"/>
        <end position="69"/>
    </location>
</feature>
<dbReference type="EMBL" id="JALLBG020000147">
    <property type="protein sequence ID" value="KAL3761749.1"/>
    <property type="molecule type" value="Genomic_DNA"/>
</dbReference>
<dbReference type="PANTHER" id="PTHR45267:SF2">
    <property type="entry name" value="NADPH-DEPENDENT PTERIN ALDEHYDE REDUCTASE"/>
    <property type="match status" value="1"/>
</dbReference>
<dbReference type="Gene3D" id="3.40.50.720">
    <property type="entry name" value="NAD(P)-binding Rossmann-like Domain"/>
    <property type="match status" value="1"/>
</dbReference>
<sequence>MELNYIQNSVPAVGFNAFDTDGASSSATAATAMFDGADGLVNRKRDNTSSNNAAAAAAAANNNDTSTNNGTPTKATRINWSKSPHRERLSQILHDWFSRTGLALDATTHQPITDYRIYADKVGISYMTLFKYIRADPSKRRIINEGVGRGKKRLIDEEGINSIVTQLKAKVDVSNGFSRQEAISMIVEQFDISRKSAARQLSLHVLPKMTANGMTLTRSEYKDGDGEGHTDDWIGEQSILRTSSDNSSDEDEQQPQQQPLYHEYPDTAAQQHQQQKQPIRSIVISGVTSRHGRALFEYFCNHGHNVAGCGVLSRDIQSLKIQFPEAKLHVVDVRDTEAVAKWSSELDACGMDIDLVIACAEVCPQMTSRRPVWELTSYDFDRTMDANVKGIYTMQRHFIPRLIEKSNSAAASGGVRKERVFVAMSASFGGRLDPSLAAHCASTCAVVGLMQCVAMSIPEPLSAITFDPTVGEGSVQNDKGEDESQWVNIAAPMLLRIDRGSNGKSMSISS</sequence>
<dbReference type="InterPro" id="IPR053241">
    <property type="entry name" value="NADPH_pterin_aldehyde_rdct"/>
</dbReference>
<dbReference type="SUPFAM" id="SSF51735">
    <property type="entry name" value="NAD(P)-binding Rossmann-fold domains"/>
    <property type="match status" value="1"/>
</dbReference>
<reference evidence="2 3" key="1">
    <citation type="submission" date="2024-10" db="EMBL/GenBank/DDBJ databases">
        <title>Updated reference genomes for cyclostephanoid diatoms.</title>
        <authorList>
            <person name="Roberts W.R."/>
            <person name="Alverson A.J."/>
        </authorList>
    </citation>
    <scope>NUCLEOTIDE SEQUENCE [LARGE SCALE GENOMIC DNA]</scope>
    <source>
        <strain evidence="2 3">AJA232-27</strain>
    </source>
</reference>
<name>A0ABD3MCL5_9STRA</name>
<accession>A0ABD3MCL5</accession>
<keyword evidence="3" id="KW-1185">Reference proteome</keyword>
<gene>
    <name evidence="2" type="ORF">ACHAWU_001265</name>
</gene>
<evidence type="ECO:0000256" key="1">
    <source>
        <dbReference type="SAM" id="MobiDB-lite"/>
    </source>
</evidence>
<evidence type="ECO:0000313" key="3">
    <source>
        <dbReference type="Proteomes" id="UP001530293"/>
    </source>
</evidence>
<dbReference type="Proteomes" id="UP001530293">
    <property type="component" value="Unassembled WGS sequence"/>
</dbReference>